<feature type="transmembrane region" description="Helical" evidence="1">
    <location>
        <begin position="89"/>
        <end position="111"/>
    </location>
</feature>
<dbReference type="Pfam" id="PF01757">
    <property type="entry name" value="Acyl_transf_3"/>
    <property type="match status" value="1"/>
</dbReference>
<protein>
    <submittedName>
        <fullName evidence="3">Peptidoglycan/LPS O-acetylase OafA/YrhL</fullName>
    </submittedName>
</protein>
<evidence type="ECO:0000259" key="2">
    <source>
        <dbReference type="Pfam" id="PF01757"/>
    </source>
</evidence>
<dbReference type="EMBL" id="PHHD01000001">
    <property type="protein sequence ID" value="PKA76344.1"/>
    <property type="molecule type" value="Genomic_DNA"/>
</dbReference>
<feature type="transmembrane region" description="Helical" evidence="1">
    <location>
        <begin position="22"/>
        <end position="42"/>
    </location>
</feature>
<feature type="transmembrane region" description="Helical" evidence="1">
    <location>
        <begin position="239"/>
        <end position="259"/>
    </location>
</feature>
<feature type="transmembrane region" description="Helical" evidence="1">
    <location>
        <begin position="123"/>
        <end position="142"/>
    </location>
</feature>
<feature type="transmembrane region" description="Helical" evidence="1">
    <location>
        <begin position="172"/>
        <end position="190"/>
    </location>
</feature>
<feature type="transmembrane region" description="Helical" evidence="1">
    <location>
        <begin position="149"/>
        <end position="166"/>
    </location>
</feature>
<sequence length="323" mass="36105">MIKHVEILPDGKPAKMGNNFHLLRYVLAALVIYSHSFGLLGLPEAGVFRYGFGTLAVKCFFALSGYLITLSCLRSASLYGFALNRTLRIAPALIVALIFSHFIGVYFNKFIGNPVEYIVNGPVWTLSWEVLCYALCGFLWWFGALNKNVLTAIVVVAWGLYCLIPGSNDASAVISPMILLFFTGSVIALNEQQFNLRISGPVFFVLLIVLCVDTGGSIGTWFFEQIPFLYGPGMSVMDYYTLLFLFALSFALIWLALYVKPVLNLRNDYSYGLYIYAWPVQQSLIALFSPPPLILFVSSLAVTHVLAMASWHLLEKRVLRFKV</sequence>
<feature type="domain" description="Acyltransferase 3" evidence="2">
    <location>
        <begin position="20"/>
        <end position="310"/>
    </location>
</feature>
<keyword evidence="4" id="KW-1185">Reference proteome</keyword>
<keyword evidence="1" id="KW-0472">Membrane</keyword>
<evidence type="ECO:0000313" key="3">
    <source>
        <dbReference type="EMBL" id="PKA76344.1"/>
    </source>
</evidence>
<proteinExistence type="predicted"/>
<feature type="transmembrane region" description="Helical" evidence="1">
    <location>
        <begin position="271"/>
        <end position="288"/>
    </location>
</feature>
<dbReference type="PANTHER" id="PTHR23028">
    <property type="entry name" value="ACETYLTRANSFERASE"/>
    <property type="match status" value="1"/>
</dbReference>
<feature type="transmembrane region" description="Helical" evidence="1">
    <location>
        <begin position="48"/>
        <end position="68"/>
    </location>
</feature>
<evidence type="ECO:0000256" key="1">
    <source>
        <dbReference type="SAM" id="Phobius"/>
    </source>
</evidence>
<feature type="transmembrane region" description="Helical" evidence="1">
    <location>
        <begin position="202"/>
        <end position="223"/>
    </location>
</feature>
<dbReference type="Proteomes" id="UP000232891">
    <property type="component" value="Unassembled WGS sequence"/>
</dbReference>
<dbReference type="InterPro" id="IPR002656">
    <property type="entry name" value="Acyl_transf_3_dom"/>
</dbReference>
<keyword evidence="1" id="KW-0812">Transmembrane</keyword>
<gene>
    <name evidence="3" type="ORF">ATI14_3311</name>
</gene>
<feature type="transmembrane region" description="Helical" evidence="1">
    <location>
        <begin position="294"/>
        <end position="314"/>
    </location>
</feature>
<accession>A0ABX4QHS1</accession>
<organism evidence="3 4">
    <name type="scientific">Pseudomonas tolaasii NCPPB 2192</name>
    <dbReference type="NCBI Taxonomy" id="564423"/>
    <lineage>
        <taxon>Bacteria</taxon>
        <taxon>Pseudomonadati</taxon>
        <taxon>Pseudomonadota</taxon>
        <taxon>Gammaproteobacteria</taxon>
        <taxon>Pseudomonadales</taxon>
        <taxon>Pseudomonadaceae</taxon>
        <taxon>Pseudomonas</taxon>
    </lineage>
</organism>
<keyword evidence="1" id="KW-1133">Transmembrane helix</keyword>
<reference evidence="3 4" key="1">
    <citation type="submission" date="2017-11" db="EMBL/GenBank/DDBJ databases">
        <title>Genome sequencing of a diverse group of Pseudomonas species.</title>
        <authorList>
            <person name="Loper J."/>
        </authorList>
    </citation>
    <scope>NUCLEOTIDE SEQUENCE [LARGE SCALE GENOMIC DNA]</scope>
    <source>
        <strain evidence="3 4">NCPPB 2192</strain>
    </source>
</reference>
<evidence type="ECO:0000313" key="4">
    <source>
        <dbReference type="Proteomes" id="UP000232891"/>
    </source>
</evidence>
<name>A0ABX4QHS1_PSETO</name>
<dbReference type="InterPro" id="IPR050879">
    <property type="entry name" value="Acyltransferase_3"/>
</dbReference>
<comment type="caution">
    <text evidence="3">The sequence shown here is derived from an EMBL/GenBank/DDBJ whole genome shotgun (WGS) entry which is preliminary data.</text>
</comment>